<dbReference type="GO" id="GO:0010181">
    <property type="term" value="F:FMN binding"/>
    <property type="evidence" value="ECO:0007669"/>
    <property type="project" value="InterPro"/>
</dbReference>
<proteinExistence type="predicted"/>
<evidence type="ECO:0000259" key="2">
    <source>
        <dbReference type="SMART" id="SM00900"/>
    </source>
</evidence>
<reference evidence="3 4" key="1">
    <citation type="submission" date="2019-06" db="EMBL/GenBank/DDBJ databases">
        <title>Amycolatopsis alkalitolerans sp. nov., isolated from Gastrodia elata Blume.</title>
        <authorList>
            <person name="Narsing Rao M.P."/>
            <person name="Li W.J."/>
        </authorList>
    </citation>
    <scope>NUCLEOTIDE SEQUENCE [LARGE SCALE GENOMIC DNA]</scope>
    <source>
        <strain evidence="3 4">SYSUP0005</strain>
    </source>
</reference>
<dbReference type="RefSeq" id="WP_139098489.1">
    <property type="nucleotide sequence ID" value="NZ_VDFW01000019.1"/>
</dbReference>
<name>A0A5C4LVT5_9PSEU</name>
<accession>A0A5C4LVT5</accession>
<dbReference type="GO" id="GO:0016020">
    <property type="term" value="C:membrane"/>
    <property type="evidence" value="ECO:0007669"/>
    <property type="project" value="InterPro"/>
</dbReference>
<dbReference type="OrthoDB" id="8099475at2"/>
<evidence type="ECO:0000256" key="1">
    <source>
        <dbReference type="SAM" id="MobiDB-lite"/>
    </source>
</evidence>
<evidence type="ECO:0000313" key="3">
    <source>
        <dbReference type="EMBL" id="TNC23532.1"/>
    </source>
</evidence>
<feature type="region of interest" description="Disordered" evidence="1">
    <location>
        <begin position="29"/>
        <end position="77"/>
    </location>
</feature>
<dbReference type="SMART" id="SM00900">
    <property type="entry name" value="FMN_bind"/>
    <property type="match status" value="1"/>
</dbReference>
<dbReference type="Pfam" id="PF04205">
    <property type="entry name" value="FMN_bind"/>
    <property type="match status" value="1"/>
</dbReference>
<feature type="compositionally biased region" description="Low complexity" evidence="1">
    <location>
        <begin position="29"/>
        <end position="64"/>
    </location>
</feature>
<gene>
    <name evidence="3" type="ORF">FG385_21120</name>
</gene>
<dbReference type="EMBL" id="VDFW01000019">
    <property type="protein sequence ID" value="TNC23532.1"/>
    <property type="molecule type" value="Genomic_DNA"/>
</dbReference>
<dbReference type="Gene3D" id="3.90.1010.20">
    <property type="match status" value="1"/>
</dbReference>
<dbReference type="AlphaFoldDB" id="A0A5C4LVT5"/>
<dbReference type="InterPro" id="IPR007329">
    <property type="entry name" value="FMN-bd"/>
</dbReference>
<evidence type="ECO:0000313" key="4">
    <source>
        <dbReference type="Proteomes" id="UP000305546"/>
    </source>
</evidence>
<dbReference type="Proteomes" id="UP000305546">
    <property type="component" value="Unassembled WGS sequence"/>
</dbReference>
<keyword evidence="4" id="KW-1185">Reference proteome</keyword>
<feature type="domain" description="FMN-binding" evidence="2">
    <location>
        <begin position="79"/>
        <end position="155"/>
    </location>
</feature>
<comment type="caution">
    <text evidence="3">The sequence shown here is derived from an EMBL/GenBank/DDBJ whole genome shotgun (WGS) entry which is preliminary data.</text>
</comment>
<sequence length="157" mass="16405">MRKFFIVLMFAIAGLLPLLRYHPETSATAAAPGPVATLPAAPPTQTSPSTSPSTSGQPSTAPPARAATEVVNGSTVDSDYGPYQVQVTFTGNRITDVRLITEPSDRHSQRIAGEAAPTLREEALQAQSSRIDTVSGATITSESYAQSLQAAIDAKGH</sequence>
<organism evidence="3 4">
    <name type="scientific">Amycolatopsis alkalitolerans</name>
    <dbReference type="NCBI Taxonomy" id="2547244"/>
    <lineage>
        <taxon>Bacteria</taxon>
        <taxon>Bacillati</taxon>
        <taxon>Actinomycetota</taxon>
        <taxon>Actinomycetes</taxon>
        <taxon>Pseudonocardiales</taxon>
        <taxon>Pseudonocardiaceae</taxon>
        <taxon>Amycolatopsis</taxon>
    </lineage>
</organism>
<protein>
    <submittedName>
        <fullName evidence="3">FMN-binding protein</fullName>
    </submittedName>
</protein>